<dbReference type="InterPro" id="IPR046342">
    <property type="entry name" value="CBS_dom_sf"/>
</dbReference>
<evidence type="ECO:0000256" key="1">
    <source>
        <dbReference type="ARBA" id="ARBA00001933"/>
    </source>
</evidence>
<keyword evidence="8" id="KW-0129">CBS domain</keyword>
<dbReference type="RefSeq" id="WP_366233038.1">
    <property type="nucleotide sequence ID" value="NZ_JBFBMH010000016.1"/>
</dbReference>
<dbReference type="Pfam" id="PF00291">
    <property type="entry name" value="PALP"/>
    <property type="match status" value="1"/>
</dbReference>
<dbReference type="PROSITE" id="PS51371">
    <property type="entry name" value="CBS"/>
    <property type="match status" value="1"/>
</dbReference>
<evidence type="ECO:0000256" key="2">
    <source>
        <dbReference type="ARBA" id="ARBA00007103"/>
    </source>
</evidence>
<organism evidence="10 11">
    <name type="scientific">Microbacterium profundi</name>
    <dbReference type="NCBI Taxonomy" id="450380"/>
    <lineage>
        <taxon>Bacteria</taxon>
        <taxon>Bacillati</taxon>
        <taxon>Actinomycetota</taxon>
        <taxon>Actinomycetes</taxon>
        <taxon>Micrococcales</taxon>
        <taxon>Microbacteriaceae</taxon>
        <taxon>Microbacterium</taxon>
    </lineage>
</organism>
<dbReference type="Gene3D" id="3.40.50.1100">
    <property type="match status" value="2"/>
</dbReference>
<evidence type="ECO:0000259" key="9">
    <source>
        <dbReference type="PROSITE" id="PS51371"/>
    </source>
</evidence>
<evidence type="ECO:0000256" key="8">
    <source>
        <dbReference type="PROSITE-ProRule" id="PRU00703"/>
    </source>
</evidence>
<proteinExistence type="inferred from homology"/>
<evidence type="ECO:0000313" key="11">
    <source>
        <dbReference type="Proteomes" id="UP001553715"/>
    </source>
</evidence>
<keyword evidence="4" id="KW-0663">Pyridoxal phosphate</keyword>
<evidence type="ECO:0000256" key="4">
    <source>
        <dbReference type="ARBA" id="ARBA00022898"/>
    </source>
</evidence>
<dbReference type="PANTHER" id="PTHR10314">
    <property type="entry name" value="CYSTATHIONINE BETA-SYNTHASE"/>
    <property type="match status" value="1"/>
</dbReference>
<evidence type="ECO:0000256" key="3">
    <source>
        <dbReference type="ARBA" id="ARBA00012041"/>
    </source>
</evidence>
<evidence type="ECO:0000256" key="5">
    <source>
        <dbReference type="ARBA" id="ARBA00023239"/>
    </source>
</evidence>
<dbReference type="SUPFAM" id="SSF53686">
    <property type="entry name" value="Tryptophan synthase beta subunit-like PLP-dependent enzymes"/>
    <property type="match status" value="1"/>
</dbReference>
<dbReference type="InterPro" id="IPR050214">
    <property type="entry name" value="Cys_Synth/Cystath_Beta-Synth"/>
</dbReference>
<dbReference type="EC" id="4.2.1.22" evidence="3 7"/>
<dbReference type="InterPro" id="IPR036052">
    <property type="entry name" value="TrpB-like_PALP_sf"/>
</dbReference>
<feature type="domain" description="CBS" evidence="9">
    <location>
        <begin position="369"/>
        <end position="432"/>
    </location>
</feature>
<evidence type="ECO:0000256" key="7">
    <source>
        <dbReference type="NCBIfam" id="TIGR01137"/>
    </source>
</evidence>
<dbReference type="CDD" id="cd01561">
    <property type="entry name" value="CBS_like"/>
    <property type="match status" value="1"/>
</dbReference>
<comment type="caution">
    <text evidence="10">The sequence shown here is derived from an EMBL/GenBank/DDBJ whole genome shotgun (WGS) entry which is preliminary data.</text>
</comment>
<dbReference type="InterPro" id="IPR005857">
    <property type="entry name" value="Cysta_beta_synth"/>
</dbReference>
<comment type="similarity">
    <text evidence="2">Belongs to the cysteine synthase/cystathionine beta-synthase family.</text>
</comment>
<comment type="cofactor">
    <cofactor evidence="1">
        <name>pyridoxal 5'-phosphate</name>
        <dbReference type="ChEBI" id="CHEBI:597326"/>
    </cofactor>
</comment>
<dbReference type="Pfam" id="PF00571">
    <property type="entry name" value="CBS"/>
    <property type="match status" value="1"/>
</dbReference>
<dbReference type="NCBIfam" id="TIGR01137">
    <property type="entry name" value="cysta_beta"/>
    <property type="match status" value="1"/>
</dbReference>
<dbReference type="EMBL" id="JBFBMH010000016">
    <property type="protein sequence ID" value="MEW1975692.1"/>
    <property type="molecule type" value="Genomic_DNA"/>
</dbReference>
<name>A0ABV3LIG8_9MICO</name>
<gene>
    <name evidence="10" type="ORF">AB0301_11540</name>
</gene>
<evidence type="ECO:0000313" key="10">
    <source>
        <dbReference type="EMBL" id="MEW1975692.1"/>
    </source>
</evidence>
<dbReference type="InterPro" id="IPR000644">
    <property type="entry name" value="CBS_dom"/>
</dbReference>
<reference evidence="10 11" key="1">
    <citation type="submission" date="2024-06" db="EMBL/GenBank/DDBJ databases">
        <title>The Natural Products Discovery Center: Release of the First 8490 Sequenced Strains for Exploring Actinobacteria Biosynthetic Diversity.</title>
        <authorList>
            <person name="Kalkreuter E."/>
            <person name="Kautsar S.A."/>
            <person name="Yang D."/>
            <person name="Bader C.D."/>
            <person name="Teijaro C.N."/>
            <person name="Fluegel L."/>
            <person name="Davis C.M."/>
            <person name="Simpson J.R."/>
            <person name="Lauterbach L."/>
            <person name="Steele A.D."/>
            <person name="Gui C."/>
            <person name="Meng S."/>
            <person name="Li G."/>
            <person name="Viehrig K."/>
            <person name="Ye F."/>
            <person name="Su P."/>
            <person name="Kiefer A.F."/>
            <person name="Nichols A."/>
            <person name="Cepeda A.J."/>
            <person name="Yan W."/>
            <person name="Fan B."/>
            <person name="Jiang Y."/>
            <person name="Adhikari A."/>
            <person name="Zheng C.-J."/>
            <person name="Schuster L."/>
            <person name="Cowan T.M."/>
            <person name="Smanski M.J."/>
            <person name="Chevrette M.G."/>
            <person name="De Carvalho L.P.S."/>
            <person name="Shen B."/>
        </authorList>
    </citation>
    <scope>NUCLEOTIDE SEQUENCE [LARGE SCALE GENOMIC DNA]</scope>
    <source>
        <strain evidence="10 11">NPDC077434</strain>
    </source>
</reference>
<keyword evidence="5 10" id="KW-0456">Lyase</keyword>
<dbReference type="Proteomes" id="UP001553715">
    <property type="component" value="Unassembled WGS sequence"/>
</dbReference>
<sequence>MDYAEHIADLVGDTPLVKLQHVTEGVECTVLVKLEYLNPGGSSKDRIAKRIIDAAEASGELRPGGTIVEPTSGNTGVGLALVAQQRGYKCVFVLPDKVGEDKIDVLRAYGAEIVMTPTSVPADSPESYYSVSDRLVREIDGAFKPNQYENPNGPRSHYETTGPEIWRDTDGRVTHFVAGVGTGGTISGTGRFLREVSEERVRIIGVDPEGSVYSGGTGRPYLVEGVGEDIWPGSYDPAVPHEIVAVDDAESFAMTRRLAREEGILVGGSSGMAVVGALRVARTLPADAVMVVLLPDGGRGYLSKIFNDSWMRSYGFSEVEEGETVADVLDARTTLRQAQGSIRQAQGSIRQAQGSIRQAQGSIRQARGSIPELVHAHPSDTVLDAIRMMTEFDVSQLIVLSAEPPVMMGEVVGMVDERGLLDRLFRDEAKPTDAVGAHVDARMPLVGIHASVDQARTALADADALLVTIDGKPHTLLTRQDLLAYLAR</sequence>
<keyword evidence="11" id="KW-1185">Reference proteome</keyword>
<accession>A0ABV3LIG8</accession>
<evidence type="ECO:0000256" key="6">
    <source>
        <dbReference type="ARBA" id="ARBA00047490"/>
    </source>
</evidence>
<dbReference type="InterPro" id="IPR001926">
    <property type="entry name" value="TrpB-like_PALP"/>
</dbReference>
<comment type="catalytic activity">
    <reaction evidence="6">
        <text>L-homocysteine + L-serine = L,L-cystathionine + H2O</text>
        <dbReference type="Rhea" id="RHEA:10112"/>
        <dbReference type="ChEBI" id="CHEBI:15377"/>
        <dbReference type="ChEBI" id="CHEBI:33384"/>
        <dbReference type="ChEBI" id="CHEBI:58161"/>
        <dbReference type="ChEBI" id="CHEBI:58199"/>
        <dbReference type="EC" id="4.2.1.22"/>
    </reaction>
</comment>
<dbReference type="SUPFAM" id="SSF54631">
    <property type="entry name" value="CBS-domain pair"/>
    <property type="match status" value="1"/>
</dbReference>
<dbReference type="Gene3D" id="3.10.580.10">
    <property type="entry name" value="CBS-domain"/>
    <property type="match status" value="1"/>
</dbReference>
<protein>
    <recommendedName>
        <fullName evidence="3 7">Cystathionine beta-synthase</fullName>
        <ecNumber evidence="3 7">4.2.1.22</ecNumber>
    </recommendedName>
</protein>
<dbReference type="GO" id="GO:0004122">
    <property type="term" value="F:cystathionine beta-synthase activity"/>
    <property type="evidence" value="ECO:0007669"/>
    <property type="project" value="UniProtKB-EC"/>
</dbReference>